<feature type="coiled-coil region" evidence="6">
    <location>
        <begin position="240"/>
        <end position="301"/>
    </location>
</feature>
<proteinExistence type="inferred from homology"/>
<feature type="binding site" evidence="6">
    <location>
        <begin position="32"/>
        <end position="39"/>
    </location>
    <ligand>
        <name>ATP</name>
        <dbReference type="ChEBI" id="CHEBI:30616"/>
    </ligand>
</feature>
<dbReference type="PIRSF" id="PIRSF005719">
    <property type="entry name" value="SMC"/>
    <property type="match status" value="1"/>
</dbReference>
<keyword evidence="5 6" id="KW-0238">DNA-binding</keyword>
<keyword evidence="1 6" id="KW-0963">Cytoplasm</keyword>
<dbReference type="SUPFAM" id="SSF52540">
    <property type="entry name" value="P-loop containing nucleoside triphosphate hydrolases"/>
    <property type="match status" value="1"/>
</dbReference>
<evidence type="ECO:0000256" key="1">
    <source>
        <dbReference type="ARBA" id="ARBA00022490"/>
    </source>
</evidence>
<name>A0ABV9JEB8_9LACT</name>
<feature type="coiled-coil region" evidence="6">
    <location>
        <begin position="881"/>
        <end position="936"/>
    </location>
</feature>
<comment type="domain">
    <text evidence="6">Contains large globular domains required for ATP hydrolysis at each terminus and a third globular domain forming a flexible hinge near the middle of the molecule. These domains are separated by coiled-coil structures.</text>
</comment>
<dbReference type="InterPro" id="IPR003395">
    <property type="entry name" value="RecF/RecN/SMC_N"/>
</dbReference>
<dbReference type="Pfam" id="PF06470">
    <property type="entry name" value="SMC_hinge"/>
    <property type="match status" value="1"/>
</dbReference>
<evidence type="ECO:0000313" key="9">
    <source>
        <dbReference type="EMBL" id="MFC4652841.1"/>
    </source>
</evidence>
<dbReference type="EMBL" id="JBHSGD010000005">
    <property type="protein sequence ID" value="MFC4652841.1"/>
    <property type="molecule type" value="Genomic_DNA"/>
</dbReference>
<evidence type="ECO:0000256" key="3">
    <source>
        <dbReference type="ARBA" id="ARBA00022840"/>
    </source>
</evidence>
<feature type="coiled-coil region" evidence="6">
    <location>
        <begin position="176"/>
        <end position="203"/>
    </location>
</feature>
<evidence type="ECO:0000256" key="6">
    <source>
        <dbReference type="HAMAP-Rule" id="MF_01894"/>
    </source>
</evidence>
<dbReference type="SMART" id="SM00968">
    <property type="entry name" value="SMC_hinge"/>
    <property type="match status" value="1"/>
</dbReference>
<keyword evidence="4 6" id="KW-0175">Coiled coil</keyword>
<comment type="similarity">
    <text evidence="6">Belongs to the SMC family.</text>
</comment>
<evidence type="ECO:0000259" key="8">
    <source>
        <dbReference type="SMART" id="SM00968"/>
    </source>
</evidence>
<dbReference type="Gene3D" id="3.30.70.1620">
    <property type="match status" value="1"/>
</dbReference>
<protein>
    <recommendedName>
        <fullName evidence="6">Chromosome partition protein Smc</fullName>
    </recommendedName>
</protein>
<sequence length="1186" mass="133271">MYLKKMEIVGFKSFADRTKIAFDQGITAVVGPNGSGKSNIVEALRWVLGEQSAKALRGGKMPDVIFSGTEKRRALNYAEVIATFDNQDNYLLGHDDDDEVVICRRLYRTGDSEFLLNGHKCRLRDIHDLFTDTGLGRDSLSIISQGRIESVFNSKAEERRAIFEEAAGVLKYKNRKSETESKLRGTQDNLDRLEDIIFELNGQLVPLQAQRDVALRFRELDGRREKLALSVLVGQLISEKEKYEQTKISLLEVLESLTELSKRQETYDAELTGLRTRRGVVEDEQEKLRAESLALTELKAELTRKIERFDLQKSSSEKSETERLERVSELNQKLSDLEKSLAEAEKNLTELSKEKLTVDDEIERLTAVLTDLSESPEVAMERLREEFVRLVAEEAELSNQMVRNKSEAENLTRQLAERDENSRERSEKLTTVSQELAEAEAELAELEAEIYKLLAEFDKKTQEEKNLAVQEKTAQDTMYAQMNELSTKKARLSSLENIRDNHSNLYQGVRSVMQHQAELGGIIGVMADLLTFDTKYTVAMDIALGGGSQNIVTEDENAAKGAIAYLRQNRLGRATFLPLTTIKAREFNAYQRLQSMTGFVNLAINLVNFDKRLYNAVSSLLGSTVIVDSADHATAIAREMRYSVRIVTLDGTQINPGGSYAGGAGKRNTTTFTSAEIEALTGQIAQAESQLKSAEQAVQKAQNARKLLTDDLSNLRELGEDRRFAQKTVALKVEQLSEEKNNLTELSKISAGSENAEILIELTNSNEKITVQLATIAQRKIEIDQQLDSIKSDSQAQNELKVTKQNQLTQAKLRLSEITSALRFGNQEKTRQQEEFAQLTTEKSRLDIFDSSVKFDEATRTSLSEQLTQATDKLQAVNVQLVSLKFEREDLTAQMEDFEQHNHEFIAQNQDLNTQKTRLEMQIEQSEKLLHDKQNQLASDYNMSFEEAKNQANIAQEADENITDGQISLADLSEAEQQLKQLERQIRALGAVNLDAIEQFDEVNTRFEFLTSQKEDLTEAKNLLLATMDDMNDEIKIRFKSTFEAIRVSFQTTFSQMFVGGHADLELTSDNLLEAGVEINVQPPGKKLASLNLMSGGEKALTALALIFAILRVRTVPFVVLDEVEAALDEANVKRFGDYMNHFDNSNQFIVVTHRRGTMAAAGTMYGVTMADAGVSKILSVKLEEA</sequence>
<feature type="domain" description="SMC hinge" evidence="8">
    <location>
        <begin position="520"/>
        <end position="637"/>
    </location>
</feature>
<accession>A0ABV9JEB8</accession>
<gene>
    <name evidence="6 9" type="primary">smc</name>
    <name evidence="9" type="ORF">ACFO26_07945</name>
</gene>
<dbReference type="HAMAP" id="MF_01894">
    <property type="entry name" value="Smc_prok"/>
    <property type="match status" value="1"/>
</dbReference>
<evidence type="ECO:0000256" key="5">
    <source>
        <dbReference type="ARBA" id="ARBA00023125"/>
    </source>
</evidence>
<evidence type="ECO:0000256" key="2">
    <source>
        <dbReference type="ARBA" id="ARBA00022741"/>
    </source>
</evidence>
<dbReference type="NCBIfam" id="TIGR02168">
    <property type="entry name" value="SMC_prok_B"/>
    <property type="match status" value="1"/>
</dbReference>
<dbReference type="InterPro" id="IPR036277">
    <property type="entry name" value="SMC_hinge_sf"/>
</dbReference>
<feature type="coiled-coil region" evidence="6">
    <location>
        <begin position="965"/>
        <end position="1034"/>
    </location>
</feature>
<comment type="subunit">
    <text evidence="6">Homodimer.</text>
</comment>
<feature type="coiled-coil region" evidence="6">
    <location>
        <begin position="677"/>
        <end position="718"/>
    </location>
</feature>
<dbReference type="InterPro" id="IPR024704">
    <property type="entry name" value="SMC"/>
</dbReference>
<evidence type="ECO:0000256" key="7">
    <source>
        <dbReference type="SAM" id="MobiDB-lite"/>
    </source>
</evidence>
<dbReference type="SUPFAM" id="SSF75553">
    <property type="entry name" value="Smc hinge domain"/>
    <property type="match status" value="1"/>
</dbReference>
<dbReference type="PANTHER" id="PTHR43977">
    <property type="entry name" value="STRUCTURAL MAINTENANCE OF CHROMOSOMES PROTEIN 3"/>
    <property type="match status" value="1"/>
</dbReference>
<dbReference type="InterPro" id="IPR011890">
    <property type="entry name" value="SMC_prok"/>
</dbReference>
<comment type="subcellular location">
    <subcellularLocation>
        <location evidence="6">Cytoplasm</location>
    </subcellularLocation>
</comment>
<reference evidence="10" key="1">
    <citation type="journal article" date="2019" name="Int. J. Syst. Evol. Microbiol.">
        <title>The Global Catalogue of Microorganisms (GCM) 10K type strain sequencing project: providing services to taxonomists for standard genome sequencing and annotation.</title>
        <authorList>
            <consortium name="The Broad Institute Genomics Platform"/>
            <consortium name="The Broad Institute Genome Sequencing Center for Infectious Disease"/>
            <person name="Wu L."/>
            <person name="Ma J."/>
        </authorList>
    </citation>
    <scope>NUCLEOTIDE SEQUENCE [LARGE SCALE GENOMIC DNA]</scope>
    <source>
        <strain evidence="10">CCUG 63287</strain>
    </source>
</reference>
<dbReference type="Proteomes" id="UP001595987">
    <property type="component" value="Unassembled WGS sequence"/>
</dbReference>
<evidence type="ECO:0000313" key="10">
    <source>
        <dbReference type="Proteomes" id="UP001595987"/>
    </source>
</evidence>
<dbReference type="CDD" id="cd03278">
    <property type="entry name" value="ABC_SMC_barmotin"/>
    <property type="match status" value="2"/>
</dbReference>
<comment type="function">
    <text evidence="6">Required for chromosome condensation and partitioning.</text>
</comment>
<dbReference type="Pfam" id="PF02463">
    <property type="entry name" value="SMC_N"/>
    <property type="match status" value="1"/>
</dbReference>
<keyword evidence="2 6" id="KW-0547">Nucleotide-binding</keyword>
<dbReference type="Gene3D" id="3.40.50.300">
    <property type="entry name" value="P-loop containing nucleotide triphosphate hydrolases"/>
    <property type="match status" value="2"/>
</dbReference>
<comment type="caution">
    <text evidence="9">The sequence shown here is derived from an EMBL/GenBank/DDBJ whole genome shotgun (WGS) entry which is preliminary data.</text>
</comment>
<dbReference type="RefSeq" id="WP_213533155.1">
    <property type="nucleotide sequence ID" value="NZ_BOVQ01000001.1"/>
</dbReference>
<keyword evidence="10" id="KW-1185">Reference proteome</keyword>
<dbReference type="InterPro" id="IPR027417">
    <property type="entry name" value="P-loop_NTPase"/>
</dbReference>
<feature type="compositionally biased region" description="Basic and acidic residues" evidence="7">
    <location>
        <begin position="404"/>
        <end position="428"/>
    </location>
</feature>
<feature type="region of interest" description="Disordered" evidence="7">
    <location>
        <begin position="402"/>
        <end position="428"/>
    </location>
</feature>
<organism evidence="9 10">
    <name type="scientific">Lactococcus nasutitermitis</name>
    <dbReference type="NCBI Taxonomy" id="1652957"/>
    <lineage>
        <taxon>Bacteria</taxon>
        <taxon>Bacillati</taxon>
        <taxon>Bacillota</taxon>
        <taxon>Bacilli</taxon>
        <taxon>Lactobacillales</taxon>
        <taxon>Streptococcaceae</taxon>
        <taxon>Lactococcus</taxon>
    </lineage>
</organism>
<keyword evidence="3 6" id="KW-0067">ATP-binding</keyword>
<evidence type="ECO:0000256" key="4">
    <source>
        <dbReference type="ARBA" id="ARBA00023054"/>
    </source>
</evidence>
<dbReference type="InterPro" id="IPR010935">
    <property type="entry name" value="SMC_hinge"/>
</dbReference>
<dbReference type="Gene3D" id="1.20.1060.20">
    <property type="match status" value="1"/>
</dbReference>